<feature type="signal peptide" evidence="3">
    <location>
        <begin position="1"/>
        <end position="27"/>
    </location>
</feature>
<dbReference type="Proteomes" id="UP001570417">
    <property type="component" value="Unassembled WGS sequence"/>
</dbReference>
<organism evidence="4 5">
    <name type="scientific">Vibrio gallaecicus</name>
    <dbReference type="NCBI Taxonomy" id="552386"/>
    <lineage>
        <taxon>Bacteria</taxon>
        <taxon>Pseudomonadati</taxon>
        <taxon>Pseudomonadota</taxon>
        <taxon>Gammaproteobacteria</taxon>
        <taxon>Vibrionales</taxon>
        <taxon>Vibrionaceae</taxon>
        <taxon>Vibrio</taxon>
    </lineage>
</organism>
<name>A0ABV4NH43_9VIBR</name>
<keyword evidence="2" id="KW-0812">Transmembrane</keyword>
<evidence type="ECO:0000256" key="3">
    <source>
        <dbReference type="SAM" id="SignalP"/>
    </source>
</evidence>
<dbReference type="RefSeq" id="WP_372268385.1">
    <property type="nucleotide sequence ID" value="NZ_JBFRUW010000112.1"/>
</dbReference>
<dbReference type="InterPro" id="IPR025738">
    <property type="entry name" value="BatD"/>
</dbReference>
<gene>
    <name evidence="4" type="ORF">AB4566_20840</name>
</gene>
<feature type="chain" id="PRO_5046948017" evidence="3">
    <location>
        <begin position="28"/>
        <end position="574"/>
    </location>
</feature>
<sequence>MPISKHLFLTFFLGLLSLGLSINSAHAATTASASVTQNKVTKDEVFVLRVSVNEKVSSDALTLDALTNDFYIGRPSFGSSMNIINGTRTVQSEWTVTLAPLRAGSLTIPSFNIEGAKTRPIPIKVSINKLAPTQSDMAEFELELNTTQLYPSENGQLDVTLVIKADPRRLQNPQIAPPSSILSKNMTGSNSSVNSNNITKAKGLEVTPIGDSKQYQDVRNGVEVTIVQQSFSLSSSIPGDYTLIGPKLTGSVVYSDNRSSKTRLFQLDTPVKTFAIKVLPIPSDYKGSWLPTQQLTLNQAWEDSTGAEIPEGSHIELNVGDSLTRTITMSAKGIAQHQLPNLSLTNPETVRVYDEKPKFGQTESGDAIVVFQQVLIPKKSGSFTLPAVTQTWFNTTTKTQETSSLAGLTFTAIANASETAAIESKQQIQPSTSEAVTVTDAGIWPYISLMFALLWVGSSTIAFHFWKKKPNSQTDTKRQVKGSTDSTQKALIHALEKRDGLQVEAAFEEWRNDHKNVAPSDLSAIQKEIKSFTSELYSKKAVSNATWTPTAAIKLIRKQKASKSTAEESVLEKL</sequence>
<feature type="region of interest" description="Disordered" evidence="1">
    <location>
        <begin position="173"/>
        <end position="196"/>
    </location>
</feature>
<feature type="compositionally biased region" description="Polar residues" evidence="1">
    <location>
        <begin position="180"/>
        <end position="196"/>
    </location>
</feature>
<evidence type="ECO:0000256" key="2">
    <source>
        <dbReference type="SAM" id="Phobius"/>
    </source>
</evidence>
<keyword evidence="2" id="KW-1133">Transmembrane helix</keyword>
<proteinExistence type="predicted"/>
<dbReference type="PANTHER" id="PTHR40940">
    <property type="entry name" value="PROTEIN BATD-RELATED"/>
    <property type="match status" value="1"/>
</dbReference>
<evidence type="ECO:0000313" key="4">
    <source>
        <dbReference type="EMBL" id="MFA0570706.1"/>
    </source>
</evidence>
<reference evidence="4 5" key="1">
    <citation type="journal article" date="2024" name="ISME J.">
        <title>Tailless and filamentous prophages are predominant in marine Vibrio.</title>
        <authorList>
            <person name="Steensen K."/>
            <person name="Seneca J."/>
            <person name="Bartlau N."/>
            <person name="Yu X.A."/>
            <person name="Hussain F.A."/>
            <person name="Polz M.F."/>
        </authorList>
    </citation>
    <scope>NUCLEOTIDE SEQUENCE [LARGE SCALE GENOMIC DNA]</scope>
    <source>
        <strain evidence="4 5">10N.222.51.A1</strain>
    </source>
</reference>
<accession>A0ABV4NH43</accession>
<evidence type="ECO:0000256" key="1">
    <source>
        <dbReference type="SAM" id="MobiDB-lite"/>
    </source>
</evidence>
<dbReference type="EMBL" id="JBFRUW010000112">
    <property type="protein sequence ID" value="MFA0570706.1"/>
    <property type="molecule type" value="Genomic_DNA"/>
</dbReference>
<keyword evidence="3" id="KW-0732">Signal</keyword>
<dbReference type="Pfam" id="PF13584">
    <property type="entry name" value="BatD"/>
    <property type="match status" value="1"/>
</dbReference>
<keyword evidence="5" id="KW-1185">Reference proteome</keyword>
<protein>
    <submittedName>
        <fullName evidence="4">BatD family protein</fullName>
    </submittedName>
</protein>
<comment type="caution">
    <text evidence="4">The sequence shown here is derived from an EMBL/GenBank/DDBJ whole genome shotgun (WGS) entry which is preliminary data.</text>
</comment>
<dbReference type="PANTHER" id="PTHR40940:SF1">
    <property type="entry name" value="PROTEIN BATD"/>
    <property type="match status" value="1"/>
</dbReference>
<evidence type="ECO:0000313" key="5">
    <source>
        <dbReference type="Proteomes" id="UP001570417"/>
    </source>
</evidence>
<feature type="transmembrane region" description="Helical" evidence="2">
    <location>
        <begin position="443"/>
        <end position="466"/>
    </location>
</feature>
<keyword evidence="2" id="KW-0472">Membrane</keyword>